<evidence type="ECO:0000313" key="2">
    <source>
        <dbReference type="EMBL" id="CAA7403254.1"/>
    </source>
</evidence>
<organism evidence="2 3">
    <name type="scientific">Spirodela intermedia</name>
    <name type="common">Intermediate duckweed</name>
    <dbReference type="NCBI Taxonomy" id="51605"/>
    <lineage>
        <taxon>Eukaryota</taxon>
        <taxon>Viridiplantae</taxon>
        <taxon>Streptophyta</taxon>
        <taxon>Embryophyta</taxon>
        <taxon>Tracheophyta</taxon>
        <taxon>Spermatophyta</taxon>
        <taxon>Magnoliopsida</taxon>
        <taxon>Liliopsida</taxon>
        <taxon>Araceae</taxon>
        <taxon>Lemnoideae</taxon>
        <taxon>Spirodela</taxon>
    </lineage>
</organism>
<evidence type="ECO:0000313" key="3">
    <source>
        <dbReference type="Proteomes" id="UP000663760"/>
    </source>
</evidence>
<dbReference type="EMBL" id="LR746273">
    <property type="protein sequence ID" value="CAA7403254.1"/>
    <property type="molecule type" value="Genomic_DNA"/>
</dbReference>
<feature type="compositionally biased region" description="Low complexity" evidence="1">
    <location>
        <begin position="17"/>
        <end position="26"/>
    </location>
</feature>
<evidence type="ECO:0000256" key="1">
    <source>
        <dbReference type="SAM" id="MobiDB-lite"/>
    </source>
</evidence>
<gene>
    <name evidence="2" type="ORF">SI8410_10013932</name>
</gene>
<dbReference type="Proteomes" id="UP000663760">
    <property type="component" value="Chromosome 10"/>
</dbReference>
<feature type="region of interest" description="Disordered" evidence="1">
    <location>
        <begin position="1"/>
        <end position="26"/>
    </location>
</feature>
<name>A0A7I8L210_SPIIN</name>
<reference evidence="2" key="1">
    <citation type="submission" date="2020-02" db="EMBL/GenBank/DDBJ databases">
        <authorList>
            <person name="Scholz U."/>
            <person name="Mascher M."/>
            <person name="Fiebig A."/>
        </authorList>
    </citation>
    <scope>NUCLEOTIDE SEQUENCE</scope>
</reference>
<keyword evidence="3" id="KW-1185">Reference proteome</keyword>
<proteinExistence type="predicted"/>
<protein>
    <submittedName>
        <fullName evidence="2">Uncharacterized protein</fullName>
    </submittedName>
</protein>
<sequence>MWSTGTYPRHTPPPLEPSSSILPSQE</sequence>
<dbReference type="AlphaFoldDB" id="A0A7I8L210"/>
<accession>A0A7I8L210</accession>